<dbReference type="Proteomes" id="UP000499080">
    <property type="component" value="Unassembled WGS sequence"/>
</dbReference>
<dbReference type="EMBL" id="BGPR01065989">
    <property type="protein sequence ID" value="GBO40693.1"/>
    <property type="molecule type" value="Genomic_DNA"/>
</dbReference>
<comment type="caution">
    <text evidence="2">The sequence shown here is derived from an EMBL/GenBank/DDBJ whole genome shotgun (WGS) entry which is preliminary data.</text>
</comment>
<gene>
    <name evidence="2" type="ORF">AVEN_224932_1</name>
    <name evidence="3" type="ORF">AVEN_56339_1</name>
</gene>
<dbReference type="AlphaFoldDB" id="A0A4Y2WW34"/>
<sequence>MDELQCVIFAPKLLICIKLWIQSINGKKKCVLELSPLYYRAQHKPEAAVVRSRDRKVPGSKPNSTEDPPGPLLVKSYVGGQTCSHWCSEEVWREGHLTAVQNDEVRPKIALVSLRNGTLI</sequence>
<evidence type="ECO:0000256" key="1">
    <source>
        <dbReference type="SAM" id="MobiDB-lite"/>
    </source>
</evidence>
<name>A0A4Y2WW34_ARAVE</name>
<proteinExistence type="predicted"/>
<accession>A0A4Y2WW34</accession>
<keyword evidence="4" id="KW-1185">Reference proteome</keyword>
<organism evidence="2 4">
    <name type="scientific">Araneus ventricosus</name>
    <name type="common">Orbweaver spider</name>
    <name type="synonym">Epeira ventricosa</name>
    <dbReference type="NCBI Taxonomy" id="182803"/>
    <lineage>
        <taxon>Eukaryota</taxon>
        <taxon>Metazoa</taxon>
        <taxon>Ecdysozoa</taxon>
        <taxon>Arthropoda</taxon>
        <taxon>Chelicerata</taxon>
        <taxon>Arachnida</taxon>
        <taxon>Araneae</taxon>
        <taxon>Araneomorphae</taxon>
        <taxon>Entelegynae</taxon>
        <taxon>Araneoidea</taxon>
        <taxon>Araneidae</taxon>
        <taxon>Araneus</taxon>
    </lineage>
</organism>
<dbReference type="EMBL" id="BGPR01065985">
    <property type="protein sequence ID" value="GBO40690.1"/>
    <property type="molecule type" value="Genomic_DNA"/>
</dbReference>
<evidence type="ECO:0000313" key="3">
    <source>
        <dbReference type="EMBL" id="GBO40693.1"/>
    </source>
</evidence>
<feature type="compositionally biased region" description="Basic and acidic residues" evidence="1">
    <location>
        <begin position="46"/>
        <end position="57"/>
    </location>
</feature>
<evidence type="ECO:0000313" key="4">
    <source>
        <dbReference type="Proteomes" id="UP000499080"/>
    </source>
</evidence>
<reference evidence="2 4" key="1">
    <citation type="journal article" date="2019" name="Sci. Rep.">
        <title>Orb-weaving spider Araneus ventricosus genome elucidates the spidroin gene catalogue.</title>
        <authorList>
            <person name="Kono N."/>
            <person name="Nakamura H."/>
            <person name="Ohtoshi R."/>
            <person name="Moran D.A.P."/>
            <person name="Shinohara A."/>
            <person name="Yoshida Y."/>
            <person name="Fujiwara M."/>
            <person name="Mori M."/>
            <person name="Tomita M."/>
            <person name="Arakawa K."/>
        </authorList>
    </citation>
    <scope>NUCLEOTIDE SEQUENCE [LARGE SCALE GENOMIC DNA]</scope>
</reference>
<feature type="region of interest" description="Disordered" evidence="1">
    <location>
        <begin position="46"/>
        <end position="71"/>
    </location>
</feature>
<protein>
    <submittedName>
        <fullName evidence="2">Uncharacterized protein</fullName>
    </submittedName>
</protein>
<evidence type="ECO:0000313" key="2">
    <source>
        <dbReference type="EMBL" id="GBO40690.1"/>
    </source>
</evidence>